<dbReference type="AlphaFoldDB" id="A0A835U7C0"/>
<comment type="caution">
    <text evidence="3">The sequence shown here is derived from an EMBL/GenBank/DDBJ whole genome shotgun (WGS) entry which is preliminary data.</text>
</comment>
<dbReference type="InterPro" id="IPR005162">
    <property type="entry name" value="Retrotrans_gag_dom"/>
</dbReference>
<name>A0A835U7C0_VANPL</name>
<protein>
    <recommendedName>
        <fullName evidence="2">Retrotransposon gag domain-containing protein</fullName>
    </recommendedName>
</protein>
<dbReference type="EMBL" id="JADCNM010000253">
    <property type="protein sequence ID" value="KAG0448826.1"/>
    <property type="molecule type" value="Genomic_DNA"/>
</dbReference>
<accession>A0A835U7C0</accession>
<evidence type="ECO:0000259" key="2">
    <source>
        <dbReference type="Pfam" id="PF03732"/>
    </source>
</evidence>
<evidence type="ECO:0000313" key="4">
    <source>
        <dbReference type="Proteomes" id="UP000639772"/>
    </source>
</evidence>
<feature type="compositionally biased region" description="Polar residues" evidence="1">
    <location>
        <begin position="14"/>
        <end position="29"/>
    </location>
</feature>
<dbReference type="PANTHER" id="PTHR34482">
    <property type="entry name" value="DNA DAMAGE-INDUCIBLE PROTEIN 1-LIKE"/>
    <property type="match status" value="1"/>
</dbReference>
<dbReference type="Proteomes" id="UP000639772">
    <property type="component" value="Unassembled WGS sequence"/>
</dbReference>
<organism evidence="3 4">
    <name type="scientific">Vanilla planifolia</name>
    <name type="common">Vanilla</name>
    <dbReference type="NCBI Taxonomy" id="51239"/>
    <lineage>
        <taxon>Eukaryota</taxon>
        <taxon>Viridiplantae</taxon>
        <taxon>Streptophyta</taxon>
        <taxon>Embryophyta</taxon>
        <taxon>Tracheophyta</taxon>
        <taxon>Spermatophyta</taxon>
        <taxon>Magnoliopsida</taxon>
        <taxon>Liliopsida</taxon>
        <taxon>Asparagales</taxon>
        <taxon>Orchidaceae</taxon>
        <taxon>Vanilloideae</taxon>
        <taxon>Vanilleae</taxon>
        <taxon>Vanilla</taxon>
    </lineage>
</organism>
<proteinExistence type="predicted"/>
<evidence type="ECO:0000256" key="1">
    <source>
        <dbReference type="SAM" id="MobiDB-lite"/>
    </source>
</evidence>
<evidence type="ECO:0000313" key="3">
    <source>
        <dbReference type="EMBL" id="KAG0448826.1"/>
    </source>
</evidence>
<feature type="domain" description="Retrotransposon gag" evidence="2">
    <location>
        <begin position="88"/>
        <end position="185"/>
    </location>
</feature>
<sequence length="218" mass="25670">MYLPVGNEEREQGSDNAQMPIASSSSQQQMRREDDSFMMDKAVNQFYHMHPPHFAGGTDPLVAERWIKQMTRIFEGMDCPEHRRVPLAILVLDDEAVDWWESCHRIKFRSRPTKEISWPEFVADFEMCYIPLSARERMREDLSVLVQGALTVSEYERKFSTLARHVPDMFGSEEQRCFVFRKGLKHEIKSALISFRTADFFELVENARMIEQNLQVWK</sequence>
<dbReference type="Pfam" id="PF03732">
    <property type="entry name" value="Retrotrans_gag"/>
    <property type="match status" value="1"/>
</dbReference>
<dbReference type="PANTHER" id="PTHR34482:SF49">
    <property type="entry name" value="RETROTRANSPOSON GAG DOMAIN-CONTAINING PROTEIN"/>
    <property type="match status" value="1"/>
</dbReference>
<feature type="region of interest" description="Disordered" evidence="1">
    <location>
        <begin position="1"/>
        <end position="33"/>
    </location>
</feature>
<reference evidence="3 4" key="1">
    <citation type="journal article" date="2020" name="Nat. Food">
        <title>A phased Vanilla planifolia genome enables genetic improvement of flavour and production.</title>
        <authorList>
            <person name="Hasing T."/>
            <person name="Tang H."/>
            <person name="Brym M."/>
            <person name="Khazi F."/>
            <person name="Huang T."/>
            <person name="Chambers A.H."/>
        </authorList>
    </citation>
    <scope>NUCLEOTIDE SEQUENCE [LARGE SCALE GENOMIC DNA]</scope>
    <source>
        <tissue evidence="3">Leaf</tissue>
    </source>
</reference>
<dbReference type="OrthoDB" id="786614at2759"/>
<gene>
    <name evidence="3" type="ORF">HPP92_027636</name>
</gene>